<sequence>MFITMDNPRLPYCLPPPFAIANEAAFGNQPCYSRAVAVNSSNSTPILPSSCVNDLAKLKDLIIQGLKAKKDAIATNEAETDRQLENIRARWEERLILIKKNR</sequence>
<accession>A0A834WZB2</accession>
<organism evidence="1 2">
    <name type="scientific">Senna tora</name>
    <dbReference type="NCBI Taxonomy" id="362788"/>
    <lineage>
        <taxon>Eukaryota</taxon>
        <taxon>Viridiplantae</taxon>
        <taxon>Streptophyta</taxon>
        <taxon>Embryophyta</taxon>
        <taxon>Tracheophyta</taxon>
        <taxon>Spermatophyta</taxon>
        <taxon>Magnoliopsida</taxon>
        <taxon>eudicotyledons</taxon>
        <taxon>Gunneridae</taxon>
        <taxon>Pentapetalae</taxon>
        <taxon>rosids</taxon>
        <taxon>fabids</taxon>
        <taxon>Fabales</taxon>
        <taxon>Fabaceae</taxon>
        <taxon>Caesalpinioideae</taxon>
        <taxon>Cassia clade</taxon>
        <taxon>Senna</taxon>
    </lineage>
</organism>
<proteinExistence type="predicted"/>
<evidence type="ECO:0000313" key="2">
    <source>
        <dbReference type="Proteomes" id="UP000634136"/>
    </source>
</evidence>
<dbReference type="Proteomes" id="UP000634136">
    <property type="component" value="Unassembled WGS sequence"/>
</dbReference>
<keyword evidence="2" id="KW-1185">Reference proteome</keyword>
<dbReference type="AlphaFoldDB" id="A0A834WZB2"/>
<reference evidence="1" key="1">
    <citation type="submission" date="2020-09" db="EMBL/GenBank/DDBJ databases">
        <title>Genome-Enabled Discovery of Anthraquinone Biosynthesis in Senna tora.</title>
        <authorList>
            <person name="Kang S.-H."/>
            <person name="Pandey R.P."/>
            <person name="Lee C.-M."/>
            <person name="Sim J.-S."/>
            <person name="Jeong J.-T."/>
            <person name="Choi B.-S."/>
            <person name="Jung M."/>
            <person name="Ginzburg D."/>
            <person name="Zhao K."/>
            <person name="Won S.Y."/>
            <person name="Oh T.-J."/>
            <person name="Yu Y."/>
            <person name="Kim N.-H."/>
            <person name="Lee O.R."/>
            <person name="Lee T.-H."/>
            <person name="Bashyal P."/>
            <person name="Kim T.-S."/>
            <person name="Lee W.-H."/>
            <person name="Kawkins C."/>
            <person name="Kim C.-K."/>
            <person name="Kim J.S."/>
            <person name="Ahn B.O."/>
            <person name="Rhee S.Y."/>
            <person name="Sohng J.K."/>
        </authorList>
    </citation>
    <scope>NUCLEOTIDE SEQUENCE</scope>
    <source>
        <tissue evidence="1">Leaf</tissue>
    </source>
</reference>
<protein>
    <submittedName>
        <fullName evidence="1">Uncharacterized protein</fullName>
    </submittedName>
</protein>
<dbReference type="EMBL" id="JAAIUW010000004">
    <property type="protein sequence ID" value="KAF7834822.1"/>
    <property type="molecule type" value="Genomic_DNA"/>
</dbReference>
<comment type="caution">
    <text evidence="1">The sequence shown here is derived from an EMBL/GenBank/DDBJ whole genome shotgun (WGS) entry which is preliminary data.</text>
</comment>
<evidence type="ECO:0000313" key="1">
    <source>
        <dbReference type="EMBL" id="KAF7834822.1"/>
    </source>
</evidence>
<name>A0A834WZB2_9FABA</name>
<gene>
    <name evidence="1" type="ORF">G2W53_009681</name>
</gene>